<dbReference type="Pfam" id="PF01061">
    <property type="entry name" value="ABC2_membrane"/>
    <property type="match status" value="1"/>
</dbReference>
<dbReference type="InterPro" id="IPR000412">
    <property type="entry name" value="ABC_2_transport"/>
</dbReference>
<evidence type="ECO:0000256" key="5">
    <source>
        <dbReference type="ARBA" id="ARBA00022692"/>
    </source>
</evidence>
<keyword evidence="8" id="KW-0046">Antibiotic resistance</keyword>
<comment type="subcellular location">
    <subcellularLocation>
        <location evidence="1 9">Cell membrane</location>
        <topology evidence="1 9">Multi-pass membrane protein</topology>
    </subcellularLocation>
</comment>
<dbReference type="InterPro" id="IPR013525">
    <property type="entry name" value="ABC2_TM"/>
</dbReference>
<evidence type="ECO:0000256" key="9">
    <source>
        <dbReference type="RuleBase" id="RU361157"/>
    </source>
</evidence>
<dbReference type="NCBIfam" id="TIGR00025">
    <property type="entry name" value="Mtu_efflux"/>
    <property type="match status" value="1"/>
</dbReference>
<name>M0QJQ7_9ACTN</name>
<dbReference type="InterPro" id="IPR051449">
    <property type="entry name" value="ABC-2_transporter_component"/>
</dbReference>
<feature type="domain" description="ABC transmembrane type-2" evidence="10">
    <location>
        <begin position="44"/>
        <end position="271"/>
    </location>
</feature>
<keyword evidence="3 9" id="KW-0813">Transport</keyword>
<dbReference type="GO" id="GO:0046677">
    <property type="term" value="P:response to antibiotic"/>
    <property type="evidence" value="ECO:0007669"/>
    <property type="project" value="UniProtKB-KW"/>
</dbReference>
<keyword evidence="5 9" id="KW-0812">Transmembrane</keyword>
<dbReference type="InterPro" id="IPR047817">
    <property type="entry name" value="ABC2_TM_bact-type"/>
</dbReference>
<keyword evidence="6 9" id="KW-1133">Transmembrane helix</keyword>
<dbReference type="GO" id="GO:1900753">
    <property type="term" value="P:doxorubicin transport"/>
    <property type="evidence" value="ECO:0007669"/>
    <property type="project" value="InterPro"/>
</dbReference>
<protein>
    <recommendedName>
        <fullName evidence="9">Transport permease protein</fullName>
    </recommendedName>
</protein>
<evidence type="ECO:0000259" key="10">
    <source>
        <dbReference type="PROSITE" id="PS51012"/>
    </source>
</evidence>
<dbReference type="PANTHER" id="PTHR30294:SF38">
    <property type="entry name" value="TRANSPORT PERMEASE PROTEIN"/>
    <property type="match status" value="1"/>
</dbReference>
<sequence length="273" mass="29404">MTGIPSASADRIRSHTIDPTRPIHPTILGVTAIRVLRQLRADPRTIAMIMAIPILVMTLLYFMFSEQPPLPNGQSHFVPIATAMLGILPFVTMFLITSIAMLRERSSGTLERLLTTPISRLDLLGGYGLAFGITAAVQAVLACAVSFWFLGLTTAGSVVWVLLIAVVDASLGVGLGLLCSAFAQTEFQAVQFLPVIVIPQLFLCGLFVPRDALPGWMEWLSDVMPLSYAVQALQEVSAHPDPTAVMWRDIAIVAACTLVALALGAATLRRRTP</sequence>
<comment type="caution">
    <text evidence="11">The sequence shown here is derived from an EMBL/GenBank/DDBJ whole genome shotgun (WGS) entry which is preliminary data.</text>
</comment>
<evidence type="ECO:0000256" key="6">
    <source>
        <dbReference type="ARBA" id="ARBA00022989"/>
    </source>
</evidence>
<proteinExistence type="inferred from homology"/>
<feature type="transmembrane region" description="Helical" evidence="9">
    <location>
        <begin position="157"/>
        <end position="178"/>
    </location>
</feature>
<feature type="transmembrane region" description="Helical" evidence="9">
    <location>
        <begin position="123"/>
        <end position="151"/>
    </location>
</feature>
<keyword evidence="4 9" id="KW-1003">Cell membrane</keyword>
<keyword evidence="12" id="KW-1185">Reference proteome</keyword>
<dbReference type="InterPro" id="IPR004377">
    <property type="entry name" value="ABC_transpt_DrrB/DrrC"/>
</dbReference>
<evidence type="ECO:0000256" key="2">
    <source>
        <dbReference type="ARBA" id="ARBA00007783"/>
    </source>
</evidence>
<evidence type="ECO:0000256" key="1">
    <source>
        <dbReference type="ARBA" id="ARBA00004651"/>
    </source>
</evidence>
<organism evidence="11 12">
    <name type="scientific">Gordonia soli NBRC 108243</name>
    <dbReference type="NCBI Taxonomy" id="1223545"/>
    <lineage>
        <taxon>Bacteria</taxon>
        <taxon>Bacillati</taxon>
        <taxon>Actinomycetota</taxon>
        <taxon>Actinomycetes</taxon>
        <taxon>Mycobacteriales</taxon>
        <taxon>Gordoniaceae</taxon>
        <taxon>Gordonia</taxon>
    </lineage>
</organism>
<dbReference type="STRING" id="1223545.GS4_17_00760"/>
<evidence type="ECO:0000256" key="7">
    <source>
        <dbReference type="ARBA" id="ARBA00023136"/>
    </source>
</evidence>
<dbReference type="PROSITE" id="PS51012">
    <property type="entry name" value="ABC_TM2"/>
    <property type="match status" value="1"/>
</dbReference>
<dbReference type="AlphaFoldDB" id="M0QJQ7"/>
<evidence type="ECO:0000313" key="12">
    <source>
        <dbReference type="Proteomes" id="UP000011666"/>
    </source>
</evidence>
<feature type="transmembrane region" description="Helical" evidence="9">
    <location>
        <begin position="46"/>
        <end position="64"/>
    </location>
</feature>
<dbReference type="eggNOG" id="COG0842">
    <property type="taxonomic scope" value="Bacteria"/>
</dbReference>
<accession>M0QJQ7</accession>
<evidence type="ECO:0000256" key="3">
    <source>
        <dbReference type="ARBA" id="ARBA00022448"/>
    </source>
</evidence>
<feature type="transmembrane region" description="Helical" evidence="9">
    <location>
        <begin position="76"/>
        <end position="102"/>
    </location>
</feature>
<dbReference type="EMBL" id="BANX01000017">
    <property type="protein sequence ID" value="GAC68689.1"/>
    <property type="molecule type" value="Genomic_DNA"/>
</dbReference>
<evidence type="ECO:0000256" key="4">
    <source>
        <dbReference type="ARBA" id="ARBA00022475"/>
    </source>
</evidence>
<keyword evidence="7 9" id="KW-0472">Membrane</keyword>
<dbReference type="PANTHER" id="PTHR30294">
    <property type="entry name" value="MEMBRANE COMPONENT OF ABC TRANSPORTER YHHJ-RELATED"/>
    <property type="match status" value="1"/>
</dbReference>
<dbReference type="Proteomes" id="UP000011666">
    <property type="component" value="Unassembled WGS sequence"/>
</dbReference>
<dbReference type="GO" id="GO:0043190">
    <property type="term" value="C:ATP-binding cassette (ABC) transporter complex"/>
    <property type="evidence" value="ECO:0007669"/>
    <property type="project" value="InterPro"/>
</dbReference>
<feature type="transmembrane region" description="Helical" evidence="9">
    <location>
        <begin position="190"/>
        <end position="208"/>
    </location>
</feature>
<dbReference type="PIRSF" id="PIRSF006648">
    <property type="entry name" value="DrrB"/>
    <property type="match status" value="1"/>
</dbReference>
<dbReference type="GO" id="GO:0140359">
    <property type="term" value="F:ABC-type transporter activity"/>
    <property type="evidence" value="ECO:0007669"/>
    <property type="project" value="InterPro"/>
</dbReference>
<dbReference type="GO" id="GO:0043215">
    <property type="term" value="P:daunorubicin transport"/>
    <property type="evidence" value="ECO:0007669"/>
    <property type="project" value="InterPro"/>
</dbReference>
<gene>
    <name evidence="11" type="ORF">GS4_17_00760</name>
</gene>
<evidence type="ECO:0000256" key="8">
    <source>
        <dbReference type="ARBA" id="ARBA00023251"/>
    </source>
</evidence>
<comment type="similarity">
    <text evidence="2 9">Belongs to the ABC-2 integral membrane protein family.</text>
</comment>
<evidence type="ECO:0000313" key="11">
    <source>
        <dbReference type="EMBL" id="GAC68689.1"/>
    </source>
</evidence>
<feature type="transmembrane region" description="Helical" evidence="9">
    <location>
        <begin position="250"/>
        <end position="268"/>
    </location>
</feature>
<reference evidence="11 12" key="1">
    <citation type="submission" date="2013-01" db="EMBL/GenBank/DDBJ databases">
        <title>Whole genome shotgun sequence of Gordonia soli NBRC 108243.</title>
        <authorList>
            <person name="Isaki-Nakamura S."/>
            <person name="Hosoyama A."/>
            <person name="Tsuchikane K."/>
            <person name="Ando Y."/>
            <person name="Baba S."/>
            <person name="Ohji S."/>
            <person name="Hamada M."/>
            <person name="Tamura T."/>
            <person name="Yamazoe A."/>
            <person name="Yamazaki S."/>
            <person name="Fujita N."/>
        </authorList>
    </citation>
    <scope>NUCLEOTIDE SEQUENCE [LARGE SCALE GENOMIC DNA]</scope>
    <source>
        <strain evidence="11 12">NBRC 108243</strain>
    </source>
</reference>